<feature type="non-terminal residue" evidence="1">
    <location>
        <position position="1"/>
    </location>
</feature>
<evidence type="ECO:0000313" key="1">
    <source>
        <dbReference type="EMBL" id="CAG8834901.1"/>
    </source>
</evidence>
<name>A0ACA9SDS0_9GLOM</name>
<reference evidence="1" key="1">
    <citation type="submission" date="2021-06" db="EMBL/GenBank/DDBJ databases">
        <authorList>
            <person name="Kallberg Y."/>
            <person name="Tangrot J."/>
            <person name="Rosling A."/>
        </authorList>
    </citation>
    <scope>NUCLEOTIDE SEQUENCE</scope>
    <source>
        <strain evidence="1">MA461A</strain>
    </source>
</reference>
<dbReference type="Proteomes" id="UP000789920">
    <property type="component" value="Unassembled WGS sequence"/>
</dbReference>
<organism evidence="1 2">
    <name type="scientific">Racocetra persica</name>
    <dbReference type="NCBI Taxonomy" id="160502"/>
    <lineage>
        <taxon>Eukaryota</taxon>
        <taxon>Fungi</taxon>
        <taxon>Fungi incertae sedis</taxon>
        <taxon>Mucoromycota</taxon>
        <taxon>Glomeromycotina</taxon>
        <taxon>Glomeromycetes</taxon>
        <taxon>Diversisporales</taxon>
        <taxon>Gigasporaceae</taxon>
        <taxon>Racocetra</taxon>
    </lineage>
</organism>
<accession>A0ACA9SDS0</accession>
<feature type="non-terminal residue" evidence="1">
    <location>
        <position position="59"/>
    </location>
</feature>
<evidence type="ECO:0000313" key="2">
    <source>
        <dbReference type="Proteomes" id="UP000789920"/>
    </source>
</evidence>
<gene>
    <name evidence="1" type="ORF">RPERSI_LOCUS29351</name>
</gene>
<protein>
    <submittedName>
        <fullName evidence="1">14752_t:CDS:1</fullName>
    </submittedName>
</protein>
<dbReference type="EMBL" id="CAJVQC010110467">
    <property type="protein sequence ID" value="CAG8834901.1"/>
    <property type="molecule type" value="Genomic_DNA"/>
</dbReference>
<sequence>MGRFITKLKLIDQSLVEKWNEYLTDIDSIETLVKITNQLNNFIHEQLMPKKSKTITIEN</sequence>
<comment type="caution">
    <text evidence="1">The sequence shown here is derived from an EMBL/GenBank/DDBJ whole genome shotgun (WGS) entry which is preliminary data.</text>
</comment>
<proteinExistence type="predicted"/>
<keyword evidence="2" id="KW-1185">Reference proteome</keyword>